<keyword evidence="4" id="KW-0520">NAD</keyword>
<proteinExistence type="predicted"/>
<evidence type="ECO:0000256" key="5">
    <source>
        <dbReference type="ARBA" id="ARBA00023244"/>
    </source>
</evidence>
<sequence>MYPIMLNLKCKSAVVIGGGAVAHRKILGLLEAGAAIKVVSPEAVPAIQKMQHEHLLKWDEKSVEPSDYKDAFIIFAATDQPEVNQQIAENAGNHQLVNVVDQPALGNFSVPAVARRGKLVMAVSTGGASPILAKRIKKELLAAYSEDYEAYTQFLFRCRERIKEWEVSLDEKQSLLHELLEERFIHSRDEQENFIRTLEQKVSF</sequence>
<evidence type="ECO:0000313" key="8">
    <source>
        <dbReference type="EMBL" id="MCK6258439.1"/>
    </source>
</evidence>
<evidence type="ECO:0000256" key="2">
    <source>
        <dbReference type="ARBA" id="ARBA00012400"/>
    </source>
</evidence>
<dbReference type="InterPro" id="IPR028161">
    <property type="entry name" value="Met8-like"/>
</dbReference>
<dbReference type="Gene3D" id="1.10.8.610">
    <property type="entry name" value="SirC, precorrin-2 dehydrogenase, C-terminal helical domain-like"/>
    <property type="match status" value="1"/>
</dbReference>
<organism evidence="8 9">
    <name type="scientific">Fictibacillus marinisediminis</name>
    <dbReference type="NCBI Taxonomy" id="2878389"/>
    <lineage>
        <taxon>Bacteria</taxon>
        <taxon>Bacillati</taxon>
        <taxon>Bacillota</taxon>
        <taxon>Bacilli</taxon>
        <taxon>Bacillales</taxon>
        <taxon>Fictibacillaceae</taxon>
        <taxon>Fictibacillus</taxon>
    </lineage>
</organism>
<dbReference type="GO" id="GO:0004325">
    <property type="term" value="F:ferrochelatase activity"/>
    <property type="evidence" value="ECO:0007669"/>
    <property type="project" value="InterPro"/>
</dbReference>
<gene>
    <name evidence="8" type="ORF">LCY76_17840</name>
</gene>
<protein>
    <recommendedName>
        <fullName evidence="2">precorrin-2 dehydrogenase</fullName>
        <ecNumber evidence="2">1.3.1.76</ecNumber>
    </recommendedName>
</protein>
<keyword evidence="5" id="KW-0627">Porphyrin biosynthesis</keyword>
<feature type="domain" description="Siroheme synthase central" evidence="7">
    <location>
        <begin position="116"/>
        <end position="140"/>
    </location>
</feature>
<dbReference type="InterPro" id="IPR042518">
    <property type="entry name" value="SirC_C"/>
</dbReference>
<dbReference type="NCBIfam" id="TIGR01470">
    <property type="entry name" value="cysG_Nterm"/>
    <property type="match status" value="1"/>
</dbReference>
<accession>A0A9X1XD06</accession>
<dbReference type="InterPro" id="IPR036291">
    <property type="entry name" value="NAD(P)-bd_dom_sf"/>
</dbReference>
<dbReference type="GO" id="GO:0019354">
    <property type="term" value="P:siroheme biosynthetic process"/>
    <property type="evidence" value="ECO:0007669"/>
    <property type="project" value="InterPro"/>
</dbReference>
<keyword evidence="3" id="KW-0560">Oxidoreductase</keyword>
<dbReference type="PANTHER" id="PTHR35330">
    <property type="entry name" value="SIROHEME BIOSYNTHESIS PROTEIN MET8"/>
    <property type="match status" value="1"/>
</dbReference>
<evidence type="ECO:0000256" key="1">
    <source>
        <dbReference type="ARBA" id="ARBA00005010"/>
    </source>
</evidence>
<dbReference type="SUPFAM" id="SSF75615">
    <property type="entry name" value="Siroheme synthase middle domains-like"/>
    <property type="match status" value="1"/>
</dbReference>
<dbReference type="PANTHER" id="PTHR35330:SF1">
    <property type="entry name" value="SIROHEME BIOSYNTHESIS PROTEIN MET8"/>
    <property type="match status" value="1"/>
</dbReference>
<comment type="catalytic activity">
    <reaction evidence="6">
        <text>precorrin-2 + NAD(+) = sirohydrochlorin + NADH + 2 H(+)</text>
        <dbReference type="Rhea" id="RHEA:15613"/>
        <dbReference type="ChEBI" id="CHEBI:15378"/>
        <dbReference type="ChEBI" id="CHEBI:57540"/>
        <dbReference type="ChEBI" id="CHEBI:57945"/>
        <dbReference type="ChEBI" id="CHEBI:58351"/>
        <dbReference type="ChEBI" id="CHEBI:58827"/>
        <dbReference type="EC" id="1.3.1.76"/>
    </reaction>
</comment>
<dbReference type="AlphaFoldDB" id="A0A9X1XD06"/>
<dbReference type="Pfam" id="PF22440">
    <property type="entry name" value="SirC_C"/>
    <property type="match status" value="1"/>
</dbReference>
<dbReference type="InterPro" id="IPR028281">
    <property type="entry name" value="Sirohaem_synthase_central"/>
</dbReference>
<dbReference type="SUPFAM" id="SSF51735">
    <property type="entry name" value="NAD(P)-binding Rossmann-fold domains"/>
    <property type="match status" value="1"/>
</dbReference>
<reference evidence="8" key="1">
    <citation type="submission" date="2021-09" db="EMBL/GenBank/DDBJ databases">
        <title>Genome analysis of Fictibacillus sp. KIGAM418 isolated from marine sediment.</title>
        <authorList>
            <person name="Seo M.-J."/>
            <person name="Cho E.-S."/>
            <person name="Hwang C.Y."/>
        </authorList>
    </citation>
    <scope>NUCLEOTIDE SEQUENCE</scope>
    <source>
        <strain evidence="8">KIGAM418</strain>
    </source>
</reference>
<dbReference type="InterPro" id="IPR006367">
    <property type="entry name" value="Sirohaem_synthase_N"/>
</dbReference>
<evidence type="ECO:0000313" key="9">
    <source>
        <dbReference type="Proteomes" id="UP001139011"/>
    </source>
</evidence>
<dbReference type="Pfam" id="PF14824">
    <property type="entry name" value="Sirohm_synth_M"/>
    <property type="match status" value="1"/>
</dbReference>
<comment type="caution">
    <text evidence="8">The sequence shown here is derived from an EMBL/GenBank/DDBJ whole genome shotgun (WGS) entry which is preliminary data.</text>
</comment>
<dbReference type="GO" id="GO:0043115">
    <property type="term" value="F:precorrin-2 dehydrogenase activity"/>
    <property type="evidence" value="ECO:0007669"/>
    <property type="project" value="UniProtKB-EC"/>
</dbReference>
<evidence type="ECO:0000256" key="6">
    <source>
        <dbReference type="ARBA" id="ARBA00047561"/>
    </source>
</evidence>
<comment type="pathway">
    <text evidence="1">Porphyrin-containing compound metabolism; siroheme biosynthesis; sirohydrochlorin from precorrin-2: step 1/1.</text>
</comment>
<name>A0A9X1XD06_9BACL</name>
<dbReference type="Pfam" id="PF13241">
    <property type="entry name" value="NAD_binding_7"/>
    <property type="match status" value="1"/>
</dbReference>
<evidence type="ECO:0000256" key="3">
    <source>
        <dbReference type="ARBA" id="ARBA00023002"/>
    </source>
</evidence>
<dbReference type="EMBL" id="JAIWJX010000002">
    <property type="protein sequence ID" value="MCK6258439.1"/>
    <property type="molecule type" value="Genomic_DNA"/>
</dbReference>
<dbReference type="Gene3D" id="3.40.50.720">
    <property type="entry name" value="NAD(P)-binding Rossmann-like Domain"/>
    <property type="match status" value="1"/>
</dbReference>
<dbReference type="Proteomes" id="UP001139011">
    <property type="component" value="Unassembled WGS sequence"/>
</dbReference>
<keyword evidence="9" id="KW-1185">Reference proteome</keyword>
<dbReference type="RefSeq" id="WP_248253729.1">
    <property type="nucleotide sequence ID" value="NZ_JAIWJX010000002.1"/>
</dbReference>
<dbReference type="NCBIfam" id="NF005222">
    <property type="entry name" value="PRK06718.1"/>
    <property type="match status" value="1"/>
</dbReference>
<dbReference type="EC" id="1.3.1.76" evidence="2"/>
<evidence type="ECO:0000256" key="4">
    <source>
        <dbReference type="ARBA" id="ARBA00023027"/>
    </source>
</evidence>
<evidence type="ECO:0000259" key="7">
    <source>
        <dbReference type="Pfam" id="PF14824"/>
    </source>
</evidence>